<name>A0AA92LAN1_9FIRM</name>
<proteinExistence type="predicted"/>
<sequence length="404" mass="46067">MSRWAWEREGVCGSISSYSHKYRTDEDNVKKAVSEILSEGVAANEEAAKNILGILFPKTGKLGGRYYDHRKFLINCNIAVPECFDRYFSLFLEDDAIPTTTMKKLIYDAKESELVADITRLYQNGKIIRLLEEIEAYANKGDSKNVPSERATILIRCLCRMWSSFEAEEKDFFTIPFAWRLLFCVDTLLEVVDMVERFPLLQSIFEDKMVDPPTLALLLQDFETQHGRCTDKGPNENKQAISLDELLALEPLFKSRCIDAINSGAALLQYGGLNFLWMLSQLDEELVKHIKETLVTDNISLAKVISYCTSRGKTAVRLVVETRHVNKETLSEFIDVEEAYSRIDVFVTTREFLLLPKETQKDVIAFLIAMASNKKGSPTEGLVAEEIIQEELQKRVNAIQRMEV</sequence>
<organism evidence="1 2">
    <name type="scientific">Acutalibacter muris</name>
    <dbReference type="NCBI Taxonomy" id="1796620"/>
    <lineage>
        <taxon>Bacteria</taxon>
        <taxon>Bacillati</taxon>
        <taxon>Bacillota</taxon>
        <taxon>Clostridia</taxon>
        <taxon>Eubacteriales</taxon>
        <taxon>Acutalibacteraceae</taxon>
        <taxon>Acutalibacter</taxon>
    </lineage>
</organism>
<protein>
    <submittedName>
        <fullName evidence="1">Uncharacterized protein</fullName>
    </submittedName>
</protein>
<evidence type="ECO:0000313" key="1">
    <source>
        <dbReference type="EMBL" id="QQR31483.1"/>
    </source>
</evidence>
<accession>A0AA92LAN1</accession>
<dbReference type="RefSeq" id="WP_157130649.1">
    <property type="nucleotide sequence ID" value="NZ_CP021422.1"/>
</dbReference>
<reference evidence="1 2" key="1">
    <citation type="submission" date="2020-11" db="EMBL/GenBank/DDBJ databases">
        <title>Closed and high quality bacterial genomes of the OMM12 community.</title>
        <authorList>
            <person name="Marbouty M."/>
            <person name="Lamy-Besnier Q."/>
            <person name="Debarbieux L."/>
            <person name="Koszul R."/>
        </authorList>
    </citation>
    <scope>NUCLEOTIDE SEQUENCE [LARGE SCALE GENOMIC DNA]</scope>
    <source>
        <strain evidence="1 2">KB18</strain>
    </source>
</reference>
<gene>
    <name evidence="1" type="ORF">I5Q82_07385</name>
</gene>
<evidence type="ECO:0000313" key="2">
    <source>
        <dbReference type="Proteomes" id="UP000596035"/>
    </source>
</evidence>
<dbReference type="Proteomes" id="UP000596035">
    <property type="component" value="Chromosome"/>
</dbReference>
<dbReference type="AlphaFoldDB" id="A0AA92LAN1"/>
<dbReference type="EMBL" id="CP065321">
    <property type="protein sequence ID" value="QQR31483.1"/>
    <property type="molecule type" value="Genomic_DNA"/>
</dbReference>